<gene>
    <name evidence="1" type="ORF">S12H4_59190</name>
</gene>
<accession>X1V1Y6</accession>
<dbReference type="EMBL" id="BARW01038604">
    <property type="protein sequence ID" value="GAJ23778.1"/>
    <property type="molecule type" value="Genomic_DNA"/>
</dbReference>
<sequence length="59" mass="6387">MISGTVPPHITRLNDIGDINVPAPIDGYFVYWNAAVGKWQCQADANCAKPVRVCSISGR</sequence>
<reference evidence="1" key="1">
    <citation type="journal article" date="2014" name="Front. Microbiol.">
        <title>High frequency of phylogenetically diverse reductive dehalogenase-homologous genes in deep subseafloor sedimentary metagenomes.</title>
        <authorList>
            <person name="Kawai M."/>
            <person name="Futagami T."/>
            <person name="Toyoda A."/>
            <person name="Takaki Y."/>
            <person name="Nishi S."/>
            <person name="Hori S."/>
            <person name="Arai W."/>
            <person name="Tsubouchi T."/>
            <person name="Morono Y."/>
            <person name="Uchiyama I."/>
            <person name="Ito T."/>
            <person name="Fujiyama A."/>
            <person name="Inagaki F."/>
            <person name="Takami H."/>
        </authorList>
    </citation>
    <scope>NUCLEOTIDE SEQUENCE</scope>
    <source>
        <strain evidence="1">Expedition CK06-06</strain>
    </source>
</reference>
<name>X1V1Y6_9ZZZZ</name>
<comment type="caution">
    <text evidence="1">The sequence shown here is derived from an EMBL/GenBank/DDBJ whole genome shotgun (WGS) entry which is preliminary data.</text>
</comment>
<dbReference type="AlphaFoldDB" id="X1V1Y6"/>
<protein>
    <submittedName>
        <fullName evidence="1">Uncharacterized protein</fullName>
    </submittedName>
</protein>
<evidence type="ECO:0000313" key="1">
    <source>
        <dbReference type="EMBL" id="GAJ23778.1"/>
    </source>
</evidence>
<feature type="non-terminal residue" evidence="1">
    <location>
        <position position="59"/>
    </location>
</feature>
<proteinExistence type="predicted"/>
<organism evidence="1">
    <name type="scientific">marine sediment metagenome</name>
    <dbReference type="NCBI Taxonomy" id="412755"/>
    <lineage>
        <taxon>unclassified sequences</taxon>
        <taxon>metagenomes</taxon>
        <taxon>ecological metagenomes</taxon>
    </lineage>
</organism>